<protein>
    <submittedName>
        <fullName evidence="2">ORF c20465_g1_i1|g.21710 c20465_g1_i1|m.217 10 type:3prime_partial len:544 (+) protein</fullName>
    </submittedName>
</protein>
<name>A0A0C9R8G4_9HYME</name>
<accession>A0A0C9R8G4</accession>
<organism evidence="2">
    <name type="scientific">Fopius arisanus</name>
    <dbReference type="NCBI Taxonomy" id="64838"/>
    <lineage>
        <taxon>Eukaryota</taxon>
        <taxon>Metazoa</taxon>
        <taxon>Ecdysozoa</taxon>
        <taxon>Arthropoda</taxon>
        <taxon>Hexapoda</taxon>
        <taxon>Insecta</taxon>
        <taxon>Pterygota</taxon>
        <taxon>Neoptera</taxon>
        <taxon>Endopterygota</taxon>
        <taxon>Hymenoptera</taxon>
        <taxon>Apocrita</taxon>
        <taxon>Ichneumonoidea</taxon>
        <taxon>Braconidae</taxon>
        <taxon>Opiinae</taxon>
        <taxon>Fopius</taxon>
    </lineage>
</organism>
<sequence>MSCCEGSASGERFPGTGCCGSSCAGGRSGCLASEPRIRSCMCQENVGCLDRADCGGFRPRGTAATGACPGPCQCAEEEAWNSNSPPRPNCEWLSNFSELRRQWSDHGRKNNCKCCRCAPPRRVAPCRPCVQTANPCSSTTKACTFDERLSGGACGGGSCEDQQGYPGSSTANPNQPCAPAPKPILKPRSCCQCIGNYCMCQPMPRNCNCPPPPQVDARADRECSCECPSSPECACPPSERKFPKTKVRCPNAKLCCPTPRPQPGPKCNCSRCQPCLPPPCDPCTSTKCRPPVVKFPPCPPEPSCPPFKGPPSCAGCQGPPTPPCASGRPQTASRLGCMTPCRRPGQSAFHQPIYSNCQLICESCTHEIDTDVEGTGKKQVRGIKSQCSCGDDARGCADDCQSCCSYNCNESPEARKRETPRTASQCNCSGDARGCADDCQHCCAFECASEAHNDATRKRISGGSEGDTAREYSNETGIIEKRNVDEPIECNENTQHSQDSLQLRDLPVVRCSASATPKRSTRLLQSLMRGKSSKTSAHHQDSR</sequence>
<evidence type="ECO:0000256" key="1">
    <source>
        <dbReference type="SAM" id="MobiDB-lite"/>
    </source>
</evidence>
<proteinExistence type="predicted"/>
<feature type="non-terminal residue" evidence="2">
    <location>
        <position position="543"/>
    </location>
</feature>
<dbReference type="EMBL" id="GBYB01003096">
    <property type="protein sequence ID" value="JAG72863.1"/>
    <property type="molecule type" value="Transcribed_RNA"/>
</dbReference>
<feature type="region of interest" description="Disordered" evidence="1">
    <location>
        <begin position="457"/>
        <end position="478"/>
    </location>
</feature>
<feature type="compositionally biased region" description="Polar residues" evidence="1">
    <location>
        <begin position="514"/>
        <end position="524"/>
    </location>
</feature>
<feature type="compositionally biased region" description="Basic and acidic residues" evidence="1">
    <location>
        <begin position="467"/>
        <end position="478"/>
    </location>
</feature>
<dbReference type="AlphaFoldDB" id="A0A0C9R8G4"/>
<gene>
    <name evidence="2" type="ORF">g.21710</name>
</gene>
<reference evidence="2" key="1">
    <citation type="submission" date="2015-01" db="EMBL/GenBank/DDBJ databases">
        <title>Transcriptome Assembly of Fopius arisanus.</title>
        <authorList>
            <person name="Geib S."/>
        </authorList>
    </citation>
    <scope>NUCLEOTIDE SEQUENCE</scope>
</reference>
<evidence type="ECO:0000313" key="2">
    <source>
        <dbReference type="EMBL" id="JAG72863.1"/>
    </source>
</evidence>
<feature type="region of interest" description="Disordered" evidence="1">
    <location>
        <begin position="514"/>
        <end position="543"/>
    </location>
</feature>